<evidence type="ECO:0000313" key="3">
    <source>
        <dbReference type="EMBL" id="GMQ28526.1"/>
    </source>
</evidence>
<comment type="caution">
    <text evidence="3">The sequence shown here is derived from an EMBL/GenBank/DDBJ whole genome shotgun (WGS) entry which is preliminary data.</text>
</comment>
<feature type="transmembrane region" description="Helical" evidence="1">
    <location>
        <begin position="311"/>
        <end position="327"/>
    </location>
</feature>
<dbReference type="SMART" id="SM00563">
    <property type="entry name" value="PlsC"/>
    <property type="match status" value="1"/>
</dbReference>
<evidence type="ECO:0000256" key="1">
    <source>
        <dbReference type="SAM" id="Phobius"/>
    </source>
</evidence>
<keyword evidence="1" id="KW-0472">Membrane</keyword>
<dbReference type="PANTHER" id="PTHR31605:SF0">
    <property type="entry name" value="GLYCEROL-3-PHOSPHATE O-ACYLTRANSFERASE 1"/>
    <property type="match status" value="1"/>
</dbReference>
<reference evidence="3 4" key="1">
    <citation type="submission" date="2023-08" db="EMBL/GenBank/DDBJ databases">
        <title>Draft genome sequence of Algoriphagus confluentis.</title>
        <authorList>
            <person name="Takatani N."/>
            <person name="Hosokawa M."/>
            <person name="Sawabe T."/>
        </authorList>
    </citation>
    <scope>NUCLEOTIDE SEQUENCE [LARGE SCALE GENOMIC DNA]</scope>
    <source>
        <strain evidence="3 4">NBRC 111222</strain>
    </source>
</reference>
<dbReference type="PANTHER" id="PTHR31605">
    <property type="entry name" value="GLYCEROL-3-PHOSPHATE O-ACYLTRANSFERASE 1"/>
    <property type="match status" value="1"/>
</dbReference>
<feature type="transmembrane region" description="Helical" evidence="1">
    <location>
        <begin position="284"/>
        <end position="305"/>
    </location>
</feature>
<keyword evidence="4" id="KW-1185">Reference proteome</keyword>
<evidence type="ECO:0000259" key="2">
    <source>
        <dbReference type="SMART" id="SM00563"/>
    </source>
</evidence>
<dbReference type="EMBL" id="BTPD01000003">
    <property type="protein sequence ID" value="GMQ28526.1"/>
    <property type="molecule type" value="Genomic_DNA"/>
</dbReference>
<dbReference type="SUPFAM" id="SSF69593">
    <property type="entry name" value="Glycerol-3-phosphate (1)-acyltransferase"/>
    <property type="match status" value="1"/>
</dbReference>
<feature type="domain" description="Phospholipid/glycerol acyltransferase" evidence="2">
    <location>
        <begin position="39"/>
        <end position="166"/>
    </location>
</feature>
<name>A0ABQ6PKT7_9BACT</name>
<dbReference type="Proteomes" id="UP001338309">
    <property type="component" value="Unassembled WGS sequence"/>
</dbReference>
<dbReference type="Pfam" id="PF01553">
    <property type="entry name" value="Acyltransferase"/>
    <property type="match status" value="1"/>
</dbReference>
<dbReference type="CDD" id="cd07992">
    <property type="entry name" value="LPLAT_AAK14816-like"/>
    <property type="match status" value="1"/>
</dbReference>
<organism evidence="3 4">
    <name type="scientific">Algoriphagus confluentis</name>
    <dbReference type="NCBI Taxonomy" id="1697556"/>
    <lineage>
        <taxon>Bacteria</taxon>
        <taxon>Pseudomonadati</taxon>
        <taxon>Bacteroidota</taxon>
        <taxon>Cytophagia</taxon>
        <taxon>Cytophagales</taxon>
        <taxon>Cyclobacteriaceae</taxon>
        <taxon>Algoriphagus</taxon>
    </lineage>
</organism>
<evidence type="ECO:0000313" key="4">
    <source>
        <dbReference type="Proteomes" id="UP001338309"/>
    </source>
</evidence>
<proteinExistence type="predicted"/>
<dbReference type="InterPro" id="IPR052744">
    <property type="entry name" value="GPAT/DAPAT"/>
</dbReference>
<keyword evidence="1" id="KW-0812">Transmembrane</keyword>
<keyword evidence="1" id="KW-1133">Transmembrane helix</keyword>
<accession>A0ABQ6PKT7</accession>
<sequence>MIQNLFNGVLRILVKIALHGYFHRIHVHGKKNIPQGKPVILVANHQNALIDPLLLATHTRLRPYFLTRASVFKNPIAAKLLHFIRMLPVYRVRDGFSTIQQNQQTFEQTYEVLRKNGCVVIFAEGGHSLTRNLRPLSKGFTRMAFGLLEKYPGIQPLILPVGIDYSAHKRSGSWVNITFGTPIPVDMPPAQSGKLTKRVENDLRALVVNIPEKTYEETLHRILEHQVDVSSKAEVDYFLAHGQPKNPSAELSGLRNKVMKLFHLPLFGLWLLKKPGVKDEVFTATWKFLIGFCFAIPYYFFLLWLTMETPVGTWGLAFLLMAWIALWRNKNPEE</sequence>
<dbReference type="InterPro" id="IPR002123">
    <property type="entry name" value="Plipid/glycerol_acylTrfase"/>
</dbReference>
<protein>
    <recommendedName>
        <fullName evidence="2">Phospholipid/glycerol acyltransferase domain-containing protein</fullName>
    </recommendedName>
</protein>
<gene>
    <name evidence="3" type="ORF">Aconfl_11690</name>
</gene>